<keyword evidence="7" id="KW-0132">Cell division</keyword>
<dbReference type="InterPro" id="IPR005549">
    <property type="entry name" value="Kinetochore_Nuf2_N"/>
</dbReference>
<evidence type="ECO:0000256" key="10">
    <source>
        <dbReference type="ARBA" id="ARBA00023054"/>
    </source>
</evidence>
<evidence type="ECO:0000313" key="19">
    <source>
        <dbReference type="Proteomes" id="UP000298493"/>
    </source>
</evidence>
<feature type="domain" description="Kinetochore protein Nuf2 N-terminal" evidence="16">
    <location>
        <begin position="30"/>
        <end position="167"/>
    </location>
</feature>
<organism evidence="18 19">
    <name type="scientific">Venturia nashicola</name>
    <dbReference type="NCBI Taxonomy" id="86259"/>
    <lineage>
        <taxon>Eukaryota</taxon>
        <taxon>Fungi</taxon>
        <taxon>Dikarya</taxon>
        <taxon>Ascomycota</taxon>
        <taxon>Pezizomycotina</taxon>
        <taxon>Dothideomycetes</taxon>
        <taxon>Pleosporomycetidae</taxon>
        <taxon>Venturiales</taxon>
        <taxon>Venturiaceae</taxon>
        <taxon>Venturia</taxon>
    </lineage>
</organism>
<keyword evidence="12" id="KW-0131">Cell cycle</keyword>
<keyword evidence="13" id="KW-0137">Centromere</keyword>
<dbReference type="GO" id="GO:0045132">
    <property type="term" value="P:meiotic chromosome segregation"/>
    <property type="evidence" value="ECO:0007669"/>
    <property type="project" value="TreeGrafter"/>
</dbReference>
<evidence type="ECO:0000256" key="12">
    <source>
        <dbReference type="ARBA" id="ARBA00023306"/>
    </source>
</evidence>
<evidence type="ECO:0000256" key="15">
    <source>
        <dbReference type="SAM" id="MobiDB-lite"/>
    </source>
</evidence>
<keyword evidence="8" id="KW-0498">Mitosis</keyword>
<dbReference type="GO" id="GO:0005634">
    <property type="term" value="C:nucleus"/>
    <property type="evidence" value="ECO:0007669"/>
    <property type="project" value="UniProtKB-SubCell"/>
</dbReference>
<proteinExistence type="inferred from homology"/>
<reference evidence="18 19" key="1">
    <citation type="submission" date="2019-04" db="EMBL/GenBank/DDBJ databases">
        <title>High contiguity whole genome sequence and gene annotation resource for two Venturia nashicola isolates.</title>
        <authorList>
            <person name="Prokchorchik M."/>
            <person name="Won K."/>
            <person name="Lee Y."/>
            <person name="Choi E.D."/>
            <person name="Segonzac C."/>
            <person name="Sohn K.H."/>
        </authorList>
    </citation>
    <scope>NUCLEOTIDE SEQUENCE [LARGE SCALE GENOMIC DNA]</scope>
    <source>
        <strain evidence="18 19">PRI2</strain>
    </source>
</reference>
<dbReference type="PANTHER" id="PTHR21650">
    <property type="entry name" value="MEMBRALIN/KINETOCHORE PROTEIN NUF2"/>
    <property type="match status" value="1"/>
</dbReference>
<feature type="region of interest" description="Disordered" evidence="15">
    <location>
        <begin position="366"/>
        <end position="385"/>
    </location>
</feature>
<dbReference type="GO" id="GO:0051383">
    <property type="term" value="P:kinetochore organization"/>
    <property type="evidence" value="ECO:0007669"/>
    <property type="project" value="TreeGrafter"/>
</dbReference>
<evidence type="ECO:0000256" key="7">
    <source>
        <dbReference type="ARBA" id="ARBA00022618"/>
    </source>
</evidence>
<evidence type="ECO:0000256" key="5">
    <source>
        <dbReference type="ARBA" id="ARBA00017594"/>
    </source>
</evidence>
<feature type="compositionally biased region" description="Basic and acidic residues" evidence="15">
    <location>
        <begin position="334"/>
        <end position="358"/>
    </location>
</feature>
<evidence type="ECO:0000256" key="6">
    <source>
        <dbReference type="ARBA" id="ARBA00022454"/>
    </source>
</evidence>
<evidence type="ECO:0000256" key="4">
    <source>
        <dbReference type="ARBA" id="ARBA00005498"/>
    </source>
</evidence>
<dbReference type="PANTHER" id="PTHR21650:SF2">
    <property type="entry name" value="KINETOCHORE PROTEIN NUF2"/>
    <property type="match status" value="1"/>
</dbReference>
<dbReference type="Proteomes" id="UP000298493">
    <property type="component" value="Unassembled WGS sequence"/>
</dbReference>
<evidence type="ECO:0000256" key="3">
    <source>
        <dbReference type="ARBA" id="ARBA00004629"/>
    </source>
</evidence>
<dbReference type="InterPro" id="IPR038275">
    <property type="entry name" value="Nuf2_N_sf"/>
</dbReference>
<protein>
    <recommendedName>
        <fullName evidence="5">Probable kinetochore protein NUF2</fullName>
    </recommendedName>
</protein>
<evidence type="ECO:0000256" key="9">
    <source>
        <dbReference type="ARBA" id="ARBA00022838"/>
    </source>
</evidence>
<comment type="caution">
    <text evidence="18">The sequence shown here is derived from an EMBL/GenBank/DDBJ whole genome shotgun (WGS) entry which is preliminary data.</text>
</comment>
<dbReference type="Pfam" id="PF03800">
    <property type="entry name" value="Nuf2"/>
    <property type="match status" value="1"/>
</dbReference>
<evidence type="ECO:0000313" key="18">
    <source>
        <dbReference type="EMBL" id="TID26103.1"/>
    </source>
</evidence>
<feature type="compositionally biased region" description="Basic and acidic residues" evidence="15">
    <location>
        <begin position="371"/>
        <end position="385"/>
    </location>
</feature>
<gene>
    <name evidence="18" type="ORF">E6O75_ATG03966</name>
</gene>
<keyword evidence="11" id="KW-0539">Nucleus</keyword>
<dbReference type="GO" id="GO:0044877">
    <property type="term" value="F:protein-containing complex binding"/>
    <property type="evidence" value="ECO:0007669"/>
    <property type="project" value="TreeGrafter"/>
</dbReference>
<dbReference type="GO" id="GO:0051315">
    <property type="term" value="P:attachment of mitotic spindle microtubules to kinetochore"/>
    <property type="evidence" value="ECO:0007669"/>
    <property type="project" value="TreeGrafter"/>
</dbReference>
<name>A0A4Z1PA76_9PEZI</name>
<evidence type="ECO:0000256" key="2">
    <source>
        <dbReference type="ARBA" id="ARBA00004123"/>
    </source>
</evidence>
<dbReference type="GO" id="GO:0007052">
    <property type="term" value="P:mitotic spindle organization"/>
    <property type="evidence" value="ECO:0007669"/>
    <property type="project" value="TreeGrafter"/>
</dbReference>
<evidence type="ECO:0000259" key="17">
    <source>
        <dbReference type="Pfam" id="PF18595"/>
    </source>
</evidence>
<evidence type="ECO:0000256" key="8">
    <source>
        <dbReference type="ARBA" id="ARBA00022776"/>
    </source>
</evidence>
<accession>A0A4Z1PA76</accession>
<dbReference type="EMBL" id="SNSC02000003">
    <property type="protein sequence ID" value="TID26103.1"/>
    <property type="molecule type" value="Genomic_DNA"/>
</dbReference>
<keyword evidence="9" id="KW-0995">Kinetochore</keyword>
<evidence type="ECO:0000256" key="13">
    <source>
        <dbReference type="ARBA" id="ARBA00023328"/>
    </source>
</evidence>
<evidence type="ECO:0000256" key="1">
    <source>
        <dbReference type="ARBA" id="ARBA00002772"/>
    </source>
</evidence>
<dbReference type="Gene3D" id="1.10.418.60">
    <property type="entry name" value="Ncd80 complex, Nuf2 subunit"/>
    <property type="match status" value="1"/>
</dbReference>
<dbReference type="STRING" id="86259.A0A4Z1PA76"/>
<comment type="similarity">
    <text evidence="4">Belongs to the NUF2 family.</text>
</comment>
<keyword evidence="6" id="KW-0158">Chromosome</keyword>
<dbReference type="InterPro" id="IPR041112">
    <property type="entry name" value="Nuf2_DHR10-like"/>
</dbReference>
<feature type="region of interest" description="Disordered" evidence="15">
    <location>
        <begin position="1"/>
        <end position="25"/>
    </location>
</feature>
<dbReference type="GO" id="GO:0051301">
    <property type="term" value="P:cell division"/>
    <property type="evidence" value="ECO:0007669"/>
    <property type="project" value="UniProtKB-KW"/>
</dbReference>
<feature type="domain" description="Nuf2 DHR10-like" evidence="17">
    <location>
        <begin position="281"/>
        <end position="394"/>
    </location>
</feature>
<sequence length="464" mass="54027">MDFNGRMSMARISQPQTGRKQQQEPDDAFMMPDQEIATCITEIGIHCTLEDLRKPNPQHVQKMFEFLVFITMNMTRDIVSPAMRAAAEELAGPEAERLYTADTRDLMGFFTTLRRLLVVCGIDDLTFSDLYRPTYGRIVKILSYVINFIRFRESHTATMDKHLNEAERTKMRVQQLYADKENLEAQLSRMQRESAAVEKANKVKEEQFPELKAKLRTLDSAKDRLQAELKKNESDLERLKTTYEQRATALDELRDEAARLKPYTLQKPETLETNMRELNMTLSTEKSQIELLERRTRALQTSFDAFNTVSIDVQSLSRLLTDLSSDLQKEEDEQSKAARHRDALSERVSSVEDVERQERMMQKQLDGISSRTEKLRRGAEEKSEGARVKMEELQGMHSVLARERSEKSREVERRRVRIEQVEKKMADLKEQIELEVQAAREEYVKMESHIRLYINEMEQGLSGI</sequence>
<dbReference type="AlphaFoldDB" id="A0A4Z1PA76"/>
<keyword evidence="10 14" id="KW-0175">Coiled coil</keyword>
<dbReference type="Pfam" id="PF18595">
    <property type="entry name" value="Nuf2_DHR10-like"/>
    <property type="match status" value="1"/>
</dbReference>
<feature type="region of interest" description="Disordered" evidence="15">
    <location>
        <begin position="330"/>
        <end position="358"/>
    </location>
</feature>
<dbReference type="OrthoDB" id="8194677at2759"/>
<keyword evidence="19" id="KW-1185">Reference proteome</keyword>
<evidence type="ECO:0000259" key="16">
    <source>
        <dbReference type="Pfam" id="PF03800"/>
    </source>
</evidence>
<dbReference type="GO" id="GO:0031262">
    <property type="term" value="C:Ndc80 complex"/>
    <property type="evidence" value="ECO:0007669"/>
    <property type="project" value="InterPro"/>
</dbReference>
<comment type="subcellular location">
    <subcellularLocation>
        <location evidence="3">Chromosome</location>
        <location evidence="3">Centromere</location>
        <location evidence="3">Kinetochore</location>
    </subcellularLocation>
    <subcellularLocation>
        <location evidence="2">Nucleus</location>
    </subcellularLocation>
</comment>
<comment type="function">
    <text evidence="1">Acts as a component of the essential kinetochore-associated NDC80 complex, which is required for chromosome segregation and spindle checkpoint activity.</text>
</comment>
<evidence type="ECO:0000256" key="14">
    <source>
        <dbReference type="SAM" id="Coils"/>
    </source>
</evidence>
<evidence type="ECO:0000256" key="11">
    <source>
        <dbReference type="ARBA" id="ARBA00023242"/>
    </source>
</evidence>
<feature type="compositionally biased region" description="Polar residues" evidence="15">
    <location>
        <begin position="11"/>
        <end position="20"/>
    </location>
</feature>
<feature type="coiled-coil region" evidence="14">
    <location>
        <begin position="411"/>
        <end position="449"/>
    </location>
</feature>